<dbReference type="RefSeq" id="WP_213367234.1">
    <property type="nucleotide sequence ID" value="NZ_QTKX01000001.1"/>
</dbReference>
<dbReference type="InterPro" id="IPR029068">
    <property type="entry name" value="Glyas_Bleomycin-R_OHBP_Dase"/>
</dbReference>
<organism evidence="2 3">
    <name type="scientific">Mesobacillus boroniphilus</name>
    <dbReference type="NCBI Taxonomy" id="308892"/>
    <lineage>
        <taxon>Bacteria</taxon>
        <taxon>Bacillati</taxon>
        <taxon>Bacillota</taxon>
        <taxon>Bacilli</taxon>
        <taxon>Bacillales</taxon>
        <taxon>Bacillaceae</taxon>
        <taxon>Mesobacillus</taxon>
    </lineage>
</organism>
<sequence length="133" mass="14933">MNNQLIRVGTIYIPVKDPASSSEWYKGKLGAKLNYLDDEKAILNLADISLFLVKAVGQTSNFFDVNGAERFILTYEVDGLEALASIHADFRERGIKVGEIENRGHAGRNFVFSDPDGNKFDVWSELSDEFKRS</sequence>
<feature type="domain" description="VOC" evidence="1">
    <location>
        <begin position="7"/>
        <end position="125"/>
    </location>
</feature>
<dbReference type="InterPro" id="IPR037523">
    <property type="entry name" value="VOC_core"/>
</dbReference>
<dbReference type="CDD" id="cd06587">
    <property type="entry name" value="VOC"/>
    <property type="match status" value="1"/>
</dbReference>
<dbReference type="EMBL" id="QTKX01000001">
    <property type="protein sequence ID" value="MBS8263684.1"/>
    <property type="molecule type" value="Genomic_DNA"/>
</dbReference>
<proteinExistence type="predicted"/>
<keyword evidence="3" id="KW-1185">Reference proteome</keyword>
<protein>
    <submittedName>
        <fullName evidence="2">VOC family protein</fullName>
    </submittedName>
</protein>
<dbReference type="Gene3D" id="3.10.180.10">
    <property type="entry name" value="2,3-Dihydroxybiphenyl 1,2-Dioxygenase, domain 1"/>
    <property type="match status" value="1"/>
</dbReference>
<dbReference type="Pfam" id="PF00903">
    <property type="entry name" value="Glyoxalase"/>
    <property type="match status" value="1"/>
</dbReference>
<gene>
    <name evidence="2" type="ORF">DYI25_04410</name>
</gene>
<evidence type="ECO:0000313" key="2">
    <source>
        <dbReference type="EMBL" id="MBS8263684.1"/>
    </source>
</evidence>
<comment type="caution">
    <text evidence="2">The sequence shown here is derived from an EMBL/GenBank/DDBJ whole genome shotgun (WGS) entry which is preliminary data.</text>
</comment>
<name>A0A944CIE8_9BACI</name>
<dbReference type="AlphaFoldDB" id="A0A944CIE8"/>
<dbReference type="InterPro" id="IPR004360">
    <property type="entry name" value="Glyas_Fos-R_dOase_dom"/>
</dbReference>
<accession>A0A944CIE8</accession>
<evidence type="ECO:0000313" key="3">
    <source>
        <dbReference type="Proteomes" id="UP000761411"/>
    </source>
</evidence>
<dbReference type="SUPFAM" id="SSF54593">
    <property type="entry name" value="Glyoxalase/Bleomycin resistance protein/Dihydroxybiphenyl dioxygenase"/>
    <property type="match status" value="1"/>
</dbReference>
<evidence type="ECO:0000259" key="1">
    <source>
        <dbReference type="PROSITE" id="PS51819"/>
    </source>
</evidence>
<dbReference type="Proteomes" id="UP000761411">
    <property type="component" value="Unassembled WGS sequence"/>
</dbReference>
<dbReference type="PROSITE" id="PS51819">
    <property type="entry name" value="VOC"/>
    <property type="match status" value="1"/>
</dbReference>
<reference evidence="2 3" key="1">
    <citation type="journal article" date="2021" name="Microorganisms">
        <title>Bacterial Dimethylsulfoniopropionate Biosynthesis in the East China Sea.</title>
        <authorList>
            <person name="Liu J."/>
            <person name="Zhang Y."/>
            <person name="Liu J."/>
            <person name="Zhong H."/>
            <person name="Williams B.T."/>
            <person name="Zheng Y."/>
            <person name="Curson A.R.J."/>
            <person name="Sun C."/>
            <person name="Sun H."/>
            <person name="Song D."/>
            <person name="Wagner Mackenzie B."/>
            <person name="Bermejo Martinez A."/>
            <person name="Todd J.D."/>
            <person name="Zhang X.H."/>
        </authorList>
    </citation>
    <scope>NUCLEOTIDE SEQUENCE [LARGE SCALE GENOMIC DNA]</scope>
    <source>
        <strain evidence="2 3">ESS08</strain>
    </source>
</reference>